<feature type="binding site" evidence="9 12">
    <location>
        <position position="337"/>
    </location>
    <ligand>
        <name>substrate</name>
    </ligand>
</feature>
<dbReference type="GO" id="GO:0030145">
    <property type="term" value="F:manganese ion binding"/>
    <property type="evidence" value="ECO:0007669"/>
    <property type="project" value="UniProtKB-UniRule"/>
</dbReference>
<dbReference type="UniPathway" id="UPA00109">
    <property type="reaction ID" value="UER00186"/>
</dbReference>
<dbReference type="SUPFAM" id="SSF53649">
    <property type="entry name" value="Alkaline phosphatase-like"/>
    <property type="match status" value="1"/>
</dbReference>
<evidence type="ECO:0000256" key="12">
    <source>
        <dbReference type="PIRSR" id="PIRSR001492-2"/>
    </source>
</evidence>
<dbReference type="EC" id="5.4.2.12" evidence="9 10"/>
<sequence>MSKKAILAILDGWGLGTNPEVSAIDKANTPFIDSCYQKFPHTTLEASGLAVGLPAGQMGNSEVGHMNLGAGRVVYQNLVKLNMAVENGTLGQEKVIQDAFDYAKKENKKVHFIGLVSNGGVHSHINHLKGLLTAAKEFGLNENVFVHAFTDGRDCDPHSGLGFIEELQNHMEATTGKLATVVGRYYAMDRDKRWERVKLAYDALVEGIGFQTTDALAAIKDSYDHNVTDEFLKPIILVNTTATGNIVPVAKIIEDDVVICFNFRTDRGREITEVLSQKDFPDYSMRKLNLYYITLTNYDKTFQNVQVVFDENVLTETMGEVLEKNGKTQIRIAETEKYPHVTFFFSGGREQEFNGEKRLLCPSPKDVPTYDLKPEMSAYDITNAIVPELEQGTADFVCLNFANTDMVGHTGVFEAAVKAAETVDACIEKVATAAYENGYAVFILADHGNSDVMLNPDGTPNTQHSTNLVPFIVMDKDHTWSLKPGKLGDVAPTILKVMGVEIPAAMTGDILVS</sequence>
<feature type="binding site" evidence="9 12">
    <location>
        <position position="122"/>
    </location>
    <ligand>
        <name>substrate</name>
    </ligand>
</feature>
<organism evidence="16 17">
    <name type="scientific">Chryseobacterium bernardetii</name>
    <dbReference type="NCBI Taxonomy" id="1241978"/>
    <lineage>
        <taxon>Bacteria</taxon>
        <taxon>Pseudomonadati</taxon>
        <taxon>Bacteroidota</taxon>
        <taxon>Flavobacteriia</taxon>
        <taxon>Flavobacteriales</taxon>
        <taxon>Weeksellaceae</taxon>
        <taxon>Chryseobacterium group</taxon>
        <taxon>Chryseobacterium</taxon>
    </lineage>
</organism>
<comment type="function">
    <text evidence="2 9">Catalyzes the interconversion of 2-phosphoglycerate and 3-phosphoglycerate.</text>
</comment>
<feature type="binding site" evidence="9 13">
    <location>
        <position position="11"/>
    </location>
    <ligand>
        <name>Mn(2+)</name>
        <dbReference type="ChEBI" id="CHEBI:29035"/>
        <label>2</label>
    </ligand>
</feature>
<feature type="domain" description="Metalloenzyme" evidence="14">
    <location>
        <begin position="3"/>
        <end position="501"/>
    </location>
</feature>
<reference evidence="17" key="1">
    <citation type="submission" date="2018-11" db="EMBL/GenBank/DDBJ databases">
        <title>Proposal to divide the Flavobacteriaceae and reorganize its genera based on Amino Acid Identity values calculated from whole genome sequences.</title>
        <authorList>
            <person name="Nicholson A.C."/>
            <person name="Gulvik C.A."/>
            <person name="Whitney A.M."/>
            <person name="Humrighouse B.W."/>
            <person name="Bell M."/>
            <person name="Holmes B."/>
            <person name="Steigerwalt A.G."/>
            <person name="Villarma A."/>
            <person name="Sheth M."/>
            <person name="Batra D."/>
            <person name="Pryor J."/>
            <person name="Bernardet J.-F."/>
            <person name="Hugo C."/>
            <person name="Kampfer P."/>
            <person name="Newman J."/>
            <person name="McQuiston J.R."/>
        </authorList>
    </citation>
    <scope>NUCLEOTIDE SEQUENCE [LARGE SCALE GENOMIC DNA]</scope>
    <source>
        <strain evidence="17">G0229</strain>
    </source>
</reference>
<keyword evidence="17" id="KW-1185">Reference proteome</keyword>
<dbReference type="Gene3D" id="3.40.720.10">
    <property type="entry name" value="Alkaline Phosphatase, subunit A"/>
    <property type="match status" value="1"/>
</dbReference>
<comment type="catalytic activity">
    <reaction evidence="1 9">
        <text>(2R)-2-phosphoglycerate = (2R)-3-phosphoglycerate</text>
        <dbReference type="Rhea" id="RHEA:15901"/>
        <dbReference type="ChEBI" id="CHEBI:58272"/>
        <dbReference type="ChEBI" id="CHEBI:58289"/>
        <dbReference type="EC" id="5.4.2.12"/>
    </reaction>
</comment>
<dbReference type="PANTHER" id="PTHR31637:SF0">
    <property type="entry name" value="2,3-BISPHOSPHOGLYCERATE-INDEPENDENT PHOSPHOGLYCERATE MUTASE"/>
    <property type="match status" value="1"/>
</dbReference>
<feature type="binding site" evidence="9 12">
    <location>
        <begin position="153"/>
        <end position="154"/>
    </location>
    <ligand>
        <name>substrate</name>
    </ligand>
</feature>
<feature type="binding site" evidence="9 13">
    <location>
        <position position="446"/>
    </location>
    <ligand>
        <name>Mn(2+)</name>
        <dbReference type="ChEBI" id="CHEBI:29035"/>
        <label>2</label>
    </ligand>
</feature>
<evidence type="ECO:0000256" key="10">
    <source>
        <dbReference type="NCBIfam" id="TIGR01307"/>
    </source>
</evidence>
<dbReference type="AlphaFoldDB" id="A0A3G6T9Z1"/>
<dbReference type="NCBIfam" id="TIGR01307">
    <property type="entry name" value="pgm_bpd_ind"/>
    <property type="match status" value="1"/>
</dbReference>
<feature type="binding site" evidence="9 12">
    <location>
        <position position="190"/>
    </location>
    <ligand>
        <name>substrate</name>
    </ligand>
</feature>
<dbReference type="SUPFAM" id="SSF64158">
    <property type="entry name" value="2,3-Bisphosphoglycerate-independent phosphoglycerate mutase, substrate-binding domain"/>
    <property type="match status" value="1"/>
</dbReference>
<dbReference type="Pfam" id="PF06415">
    <property type="entry name" value="iPGM_N"/>
    <property type="match status" value="1"/>
</dbReference>
<proteinExistence type="inferred from homology"/>
<dbReference type="KEGG" id="cben:EG339_16670"/>
<evidence type="ECO:0000256" key="5">
    <source>
        <dbReference type="ARBA" id="ARBA00022723"/>
    </source>
</evidence>
<feature type="binding site" evidence="9 13">
    <location>
        <position position="464"/>
    </location>
    <ligand>
        <name>Mn(2+)</name>
        <dbReference type="ChEBI" id="CHEBI:29035"/>
        <label>1</label>
    </ligand>
</feature>
<feature type="domain" description="BPG-independent PGAM N-terminal" evidence="15">
    <location>
        <begin position="82"/>
        <end position="300"/>
    </location>
</feature>
<evidence type="ECO:0000313" key="16">
    <source>
        <dbReference type="EMBL" id="AZB26105.1"/>
    </source>
</evidence>
<evidence type="ECO:0000256" key="7">
    <source>
        <dbReference type="ARBA" id="ARBA00023211"/>
    </source>
</evidence>
<name>A0A3G6T9Z1_9FLAO</name>
<comment type="subunit">
    <text evidence="9">Monomer.</text>
</comment>
<feature type="binding site" evidence="9 13">
    <location>
        <position position="409"/>
    </location>
    <ligand>
        <name>Mn(2+)</name>
        <dbReference type="ChEBI" id="CHEBI:29035"/>
        <label>1</label>
    </ligand>
</feature>
<dbReference type="RefSeq" id="WP_123871041.1">
    <property type="nucleotide sequence ID" value="NZ_CP033932.1"/>
</dbReference>
<feature type="binding site" evidence="9 12">
    <location>
        <begin position="264"/>
        <end position="267"/>
    </location>
    <ligand>
        <name>substrate</name>
    </ligand>
</feature>
<dbReference type="GO" id="GO:0006096">
    <property type="term" value="P:glycolytic process"/>
    <property type="evidence" value="ECO:0007669"/>
    <property type="project" value="UniProtKB-UniRule"/>
</dbReference>
<evidence type="ECO:0000259" key="15">
    <source>
        <dbReference type="Pfam" id="PF06415"/>
    </source>
</evidence>
<keyword evidence="7 9" id="KW-0464">Manganese</keyword>
<evidence type="ECO:0000256" key="1">
    <source>
        <dbReference type="ARBA" id="ARBA00000370"/>
    </source>
</evidence>
<dbReference type="InterPro" id="IPR011258">
    <property type="entry name" value="BPG-indep_PGM_N"/>
</dbReference>
<protein>
    <recommendedName>
        <fullName evidence="9 10">2,3-bisphosphoglycerate-independent phosphoglycerate mutase</fullName>
        <shortName evidence="9">BPG-independent PGAM</shortName>
        <shortName evidence="9">Phosphoglyceromutase</shortName>
        <shortName evidence="9">iPGM</shortName>
        <ecNumber evidence="9 10">5.4.2.12</ecNumber>
    </recommendedName>
</protein>
<evidence type="ECO:0000256" key="13">
    <source>
        <dbReference type="PIRSR" id="PIRSR001492-3"/>
    </source>
</evidence>
<dbReference type="FunFam" id="3.40.1450.10:FF:000002">
    <property type="entry name" value="2,3-bisphosphoglycerate-independent phosphoglycerate mutase"/>
    <property type="match status" value="1"/>
</dbReference>
<evidence type="ECO:0000256" key="2">
    <source>
        <dbReference type="ARBA" id="ARBA00002315"/>
    </source>
</evidence>
<feature type="binding site" evidence="9 12">
    <location>
        <position position="184"/>
    </location>
    <ligand>
        <name>substrate</name>
    </ligand>
</feature>
<comment type="cofactor">
    <cofactor evidence="9">
        <name>Mn(2+)</name>
        <dbReference type="ChEBI" id="CHEBI:29035"/>
    </cofactor>
    <text evidence="9">Binds 2 manganese ions per subunit.</text>
</comment>
<comment type="similarity">
    <text evidence="4 9">Belongs to the BPG-independent phosphoglycerate mutase family.</text>
</comment>
<evidence type="ECO:0000256" key="8">
    <source>
        <dbReference type="ARBA" id="ARBA00023235"/>
    </source>
</evidence>
<keyword evidence="8 9" id="KW-0413">Isomerase</keyword>
<feature type="binding site" evidence="9 13">
    <location>
        <position position="61"/>
    </location>
    <ligand>
        <name>Mn(2+)</name>
        <dbReference type="ChEBI" id="CHEBI:29035"/>
        <label>2</label>
    </ligand>
</feature>
<dbReference type="HAMAP" id="MF_01038">
    <property type="entry name" value="GpmI"/>
    <property type="match status" value="1"/>
</dbReference>
<dbReference type="PIRSF" id="PIRSF001492">
    <property type="entry name" value="IPGAM"/>
    <property type="match status" value="1"/>
</dbReference>
<dbReference type="PANTHER" id="PTHR31637">
    <property type="entry name" value="2,3-BISPHOSPHOGLYCERATE-INDEPENDENT PHOSPHOGLYCERATE MUTASE"/>
    <property type="match status" value="1"/>
</dbReference>
<dbReference type="InterPro" id="IPR036646">
    <property type="entry name" value="PGAM_B_sf"/>
</dbReference>
<comment type="pathway">
    <text evidence="3 9">Carbohydrate degradation; glycolysis; pyruvate from D-glyceraldehyde 3-phosphate: step 3/5.</text>
</comment>
<feature type="binding site" evidence="9 13">
    <location>
        <position position="447"/>
    </location>
    <ligand>
        <name>Mn(2+)</name>
        <dbReference type="ChEBI" id="CHEBI:29035"/>
        <label>2</label>
    </ligand>
</feature>
<dbReference type="InterPro" id="IPR006124">
    <property type="entry name" value="Metalloenzyme"/>
</dbReference>
<dbReference type="Pfam" id="PF01676">
    <property type="entry name" value="Metalloenzyme"/>
    <property type="match status" value="1"/>
</dbReference>
<dbReference type="InterPro" id="IPR017850">
    <property type="entry name" value="Alkaline_phosphatase_core_sf"/>
</dbReference>
<dbReference type="EMBL" id="CP033932">
    <property type="protein sequence ID" value="AZB26105.1"/>
    <property type="molecule type" value="Genomic_DNA"/>
</dbReference>
<dbReference type="GeneID" id="99066440"/>
<evidence type="ECO:0000256" key="4">
    <source>
        <dbReference type="ARBA" id="ARBA00008819"/>
    </source>
</evidence>
<keyword evidence="6 9" id="KW-0324">Glycolysis</keyword>
<gene>
    <name evidence="9" type="primary">gpmI</name>
    <name evidence="16" type="ORF">EG339_16670</name>
</gene>
<evidence type="ECO:0000313" key="17">
    <source>
        <dbReference type="Proteomes" id="UP000271193"/>
    </source>
</evidence>
<feature type="binding site" evidence="9 13">
    <location>
        <position position="405"/>
    </location>
    <ligand>
        <name>Mn(2+)</name>
        <dbReference type="ChEBI" id="CHEBI:29035"/>
        <label>1</label>
    </ligand>
</feature>
<evidence type="ECO:0000259" key="14">
    <source>
        <dbReference type="Pfam" id="PF01676"/>
    </source>
</evidence>
<dbReference type="CDD" id="cd16010">
    <property type="entry name" value="iPGM"/>
    <property type="match status" value="1"/>
</dbReference>
<dbReference type="Proteomes" id="UP000271193">
    <property type="component" value="Chromosome"/>
</dbReference>
<dbReference type="Gene3D" id="3.40.1450.10">
    <property type="entry name" value="BPG-independent phosphoglycerate mutase, domain B"/>
    <property type="match status" value="1"/>
</dbReference>
<dbReference type="GO" id="GO:0004619">
    <property type="term" value="F:phosphoglycerate mutase activity"/>
    <property type="evidence" value="ECO:0007669"/>
    <property type="project" value="UniProtKB-UniRule"/>
</dbReference>
<dbReference type="GO" id="GO:0005829">
    <property type="term" value="C:cytosol"/>
    <property type="evidence" value="ECO:0007669"/>
    <property type="project" value="TreeGrafter"/>
</dbReference>
<feature type="active site" description="Phosphoserine intermediate" evidence="9 11">
    <location>
        <position position="61"/>
    </location>
</feature>
<dbReference type="GO" id="GO:0006007">
    <property type="term" value="P:glucose catabolic process"/>
    <property type="evidence" value="ECO:0007669"/>
    <property type="project" value="InterPro"/>
</dbReference>
<evidence type="ECO:0000256" key="6">
    <source>
        <dbReference type="ARBA" id="ARBA00023152"/>
    </source>
</evidence>
<evidence type="ECO:0000256" key="11">
    <source>
        <dbReference type="PIRSR" id="PIRSR001492-1"/>
    </source>
</evidence>
<evidence type="ECO:0000256" key="9">
    <source>
        <dbReference type="HAMAP-Rule" id="MF_01038"/>
    </source>
</evidence>
<dbReference type="InterPro" id="IPR005995">
    <property type="entry name" value="Pgm_bpd_ind"/>
</dbReference>
<keyword evidence="5 9" id="KW-0479">Metal-binding</keyword>
<accession>A0A3G6T9Z1</accession>
<evidence type="ECO:0000256" key="3">
    <source>
        <dbReference type="ARBA" id="ARBA00004798"/>
    </source>
</evidence>